<gene>
    <name evidence="3" type="primary">KLHL20</name>
    <name evidence="3" type="ORF">AWC38_SpisGene9336</name>
</gene>
<evidence type="ECO:0000256" key="1">
    <source>
        <dbReference type="ARBA" id="ARBA00022441"/>
    </source>
</evidence>
<dbReference type="InterPro" id="IPR015915">
    <property type="entry name" value="Kelch-typ_b-propeller"/>
</dbReference>
<keyword evidence="4" id="KW-1185">Reference proteome</keyword>
<organism evidence="3 4">
    <name type="scientific">Stylophora pistillata</name>
    <name type="common">Smooth cauliflower coral</name>
    <dbReference type="NCBI Taxonomy" id="50429"/>
    <lineage>
        <taxon>Eukaryota</taxon>
        <taxon>Metazoa</taxon>
        <taxon>Cnidaria</taxon>
        <taxon>Anthozoa</taxon>
        <taxon>Hexacorallia</taxon>
        <taxon>Scleractinia</taxon>
        <taxon>Astrocoeniina</taxon>
        <taxon>Pocilloporidae</taxon>
        <taxon>Stylophora</taxon>
    </lineage>
</organism>
<reference evidence="4" key="1">
    <citation type="journal article" date="2017" name="bioRxiv">
        <title>Comparative analysis of the genomes of Stylophora pistillata and Acropora digitifera provides evidence for extensive differences between species of corals.</title>
        <authorList>
            <person name="Voolstra C.R."/>
            <person name="Li Y."/>
            <person name="Liew Y.J."/>
            <person name="Baumgarten S."/>
            <person name="Zoccola D."/>
            <person name="Flot J.-F."/>
            <person name="Tambutte S."/>
            <person name="Allemand D."/>
            <person name="Aranda M."/>
        </authorList>
    </citation>
    <scope>NUCLEOTIDE SEQUENCE [LARGE SCALE GENOMIC DNA]</scope>
</reference>
<evidence type="ECO:0000313" key="4">
    <source>
        <dbReference type="Proteomes" id="UP000225706"/>
    </source>
</evidence>
<name>A0A2B4S826_STYPI</name>
<dbReference type="InterPro" id="IPR006652">
    <property type="entry name" value="Kelch_1"/>
</dbReference>
<dbReference type="SMART" id="SM00612">
    <property type="entry name" value="Kelch"/>
    <property type="match status" value="6"/>
</dbReference>
<dbReference type="Proteomes" id="UP000225706">
    <property type="component" value="Unassembled WGS sequence"/>
</dbReference>
<comment type="caution">
    <text evidence="3">The sequence shown here is derived from an EMBL/GenBank/DDBJ whole genome shotgun (WGS) entry which is preliminary data.</text>
</comment>
<keyword evidence="1" id="KW-0880">Kelch repeat</keyword>
<proteinExistence type="predicted"/>
<dbReference type="PANTHER" id="PTHR46344:SF28">
    <property type="entry name" value="F-BOX DOMAIN-CONTAINING PROTEIN"/>
    <property type="match status" value="1"/>
</dbReference>
<dbReference type="InterPro" id="IPR011043">
    <property type="entry name" value="Gal_Oxase/kelch_b-propeller"/>
</dbReference>
<dbReference type="Gene3D" id="2.120.10.80">
    <property type="entry name" value="Kelch-type beta propeller"/>
    <property type="match status" value="2"/>
</dbReference>
<dbReference type="Pfam" id="PF01344">
    <property type="entry name" value="Kelch_1"/>
    <property type="match status" value="1"/>
</dbReference>
<dbReference type="SUPFAM" id="SSF50965">
    <property type="entry name" value="Galactose oxidase, central domain"/>
    <property type="match status" value="1"/>
</dbReference>
<dbReference type="EMBL" id="LSMT01000136">
    <property type="protein sequence ID" value="PFX26041.1"/>
    <property type="molecule type" value="Genomic_DNA"/>
</dbReference>
<dbReference type="OrthoDB" id="45365at2759"/>
<sequence>MADDIEEIKFHIVKNSDKSNGVENWVEKADFSTFRGDIIVCCGGYEGRFELDAVEAFCVNTNTWADLPPMPVECDSLAAGAYGSAVFVAGGSDRKKPLDNASMFDWQERAWRKLAPMVTARAYSCGTMDKSRARLLVAGGFNNRELDSVEIFDVKTERWLKASAMPTARTKSGGAIVGDYFAVVGGDEFGRPTDTIQCFNLKAEKWETFPAMSTKRRRCAVVAVGEKLVVAGGLTLGDYSLDTIEMFDLRNRKWFDLPNMPCTRFGCGACVINSQMFLCGGNEKLRMKAYSNRLDSFDLMTHTWEILPSMAHRRIHPVTASVCV</sequence>
<dbReference type="STRING" id="50429.A0A2B4S826"/>
<dbReference type="Pfam" id="PF24681">
    <property type="entry name" value="Kelch_KLHDC2_KLHL20_DRC7"/>
    <property type="match status" value="1"/>
</dbReference>
<evidence type="ECO:0000256" key="2">
    <source>
        <dbReference type="ARBA" id="ARBA00022737"/>
    </source>
</evidence>
<dbReference type="AlphaFoldDB" id="A0A2B4S826"/>
<accession>A0A2B4S826</accession>
<keyword evidence="2" id="KW-0677">Repeat</keyword>
<protein>
    <submittedName>
        <fullName evidence="3">Kelch-like protein 20</fullName>
    </submittedName>
</protein>
<dbReference type="PANTHER" id="PTHR46344">
    <property type="entry name" value="OS02G0202900 PROTEIN"/>
    <property type="match status" value="1"/>
</dbReference>
<evidence type="ECO:0000313" key="3">
    <source>
        <dbReference type="EMBL" id="PFX26041.1"/>
    </source>
</evidence>